<name>A0A1H9RP15_9BACI</name>
<feature type="domain" description="Ketoreductase" evidence="4">
    <location>
        <begin position="12"/>
        <end position="189"/>
    </location>
</feature>
<accession>A0A1H9RP15</accession>
<proteinExistence type="inferred from homology"/>
<dbReference type="PANTHER" id="PTHR42879">
    <property type="entry name" value="3-OXOACYL-(ACYL-CARRIER-PROTEIN) REDUCTASE"/>
    <property type="match status" value="1"/>
</dbReference>
<keyword evidence="6" id="KW-1185">Reference proteome</keyword>
<evidence type="ECO:0000313" key="6">
    <source>
        <dbReference type="Proteomes" id="UP000199318"/>
    </source>
</evidence>
<dbReference type="GO" id="GO:0008206">
    <property type="term" value="P:bile acid metabolic process"/>
    <property type="evidence" value="ECO:0007669"/>
    <property type="project" value="UniProtKB-ARBA"/>
</dbReference>
<dbReference type="SMART" id="SM00822">
    <property type="entry name" value="PKS_KR"/>
    <property type="match status" value="1"/>
</dbReference>
<comment type="similarity">
    <text evidence="1 3">Belongs to the short-chain dehydrogenases/reductases (SDR) family.</text>
</comment>
<dbReference type="InterPro" id="IPR020904">
    <property type="entry name" value="Sc_DH/Rdtase_CS"/>
</dbReference>
<dbReference type="OrthoDB" id="9803333at2"/>
<dbReference type="RefSeq" id="WP_093072177.1">
    <property type="nucleotide sequence ID" value="NZ_FOGV01000005.1"/>
</dbReference>
<evidence type="ECO:0000256" key="3">
    <source>
        <dbReference type="RuleBase" id="RU000363"/>
    </source>
</evidence>
<dbReference type="STRING" id="1464123.SAMN05444126_1059"/>
<dbReference type="PRINTS" id="PR00080">
    <property type="entry name" value="SDRFAMILY"/>
</dbReference>
<dbReference type="CDD" id="cd05233">
    <property type="entry name" value="SDR_c"/>
    <property type="match status" value="1"/>
</dbReference>
<dbReference type="InterPro" id="IPR036291">
    <property type="entry name" value="NAD(P)-bd_dom_sf"/>
</dbReference>
<organism evidence="5 6">
    <name type="scientific">Salisediminibacterium halotolerans</name>
    <dbReference type="NCBI Taxonomy" id="517425"/>
    <lineage>
        <taxon>Bacteria</taxon>
        <taxon>Bacillati</taxon>
        <taxon>Bacillota</taxon>
        <taxon>Bacilli</taxon>
        <taxon>Bacillales</taxon>
        <taxon>Bacillaceae</taxon>
        <taxon>Salisediminibacterium</taxon>
    </lineage>
</organism>
<protein>
    <submittedName>
        <fullName evidence="5">3-oxoacyl-[acyl-carrier protein] reductase</fullName>
    </submittedName>
</protein>
<dbReference type="PRINTS" id="PR00081">
    <property type="entry name" value="GDHRDH"/>
</dbReference>
<evidence type="ECO:0000256" key="1">
    <source>
        <dbReference type="ARBA" id="ARBA00006484"/>
    </source>
</evidence>
<keyword evidence="2" id="KW-0560">Oxidoreductase</keyword>
<dbReference type="InterPro" id="IPR002347">
    <property type="entry name" value="SDR_fam"/>
</dbReference>
<dbReference type="InterPro" id="IPR057326">
    <property type="entry name" value="KR_dom"/>
</dbReference>
<dbReference type="FunFam" id="3.40.50.720:FF:000084">
    <property type="entry name" value="Short-chain dehydrogenase reductase"/>
    <property type="match status" value="1"/>
</dbReference>
<evidence type="ECO:0000313" key="5">
    <source>
        <dbReference type="EMBL" id="SER73629.1"/>
    </source>
</evidence>
<dbReference type="InterPro" id="IPR050259">
    <property type="entry name" value="SDR"/>
</dbReference>
<sequence length="262" mass="27974">MGVFNAQAFQGKHYVVTGATRGIGRETAMFLTSHGAVVTATGRNAEALADLKQHAEKGRLHTVAGDLTKREDREWIADQAVQAGGAIDGLVNCAGITGGDTVENLQEDQLTSVMTVNYTAVVLFTQNIYAYMKPNRTGSIVNVSSLSGLRGTYGNTAYSASKFALIGFTQSFALEAAEYGIRVNAVCPGFVDTDMAESILQKKAAREHISYEEMRKKTEEGLPSKRITAPIEVAETIAFLLSDAGKNIVGESLKISGGAVMR</sequence>
<dbReference type="SUPFAM" id="SSF51735">
    <property type="entry name" value="NAD(P)-binding Rossmann-fold domains"/>
    <property type="match status" value="1"/>
</dbReference>
<reference evidence="6" key="1">
    <citation type="submission" date="2016-10" db="EMBL/GenBank/DDBJ databases">
        <authorList>
            <person name="de Groot N.N."/>
        </authorList>
    </citation>
    <scope>NUCLEOTIDE SEQUENCE [LARGE SCALE GENOMIC DNA]</scope>
    <source>
        <strain evidence="6">10nlg</strain>
    </source>
</reference>
<dbReference type="Gene3D" id="3.40.50.720">
    <property type="entry name" value="NAD(P)-binding Rossmann-like Domain"/>
    <property type="match status" value="1"/>
</dbReference>
<dbReference type="AlphaFoldDB" id="A0A1H9RP15"/>
<dbReference type="PANTHER" id="PTHR42879:SF2">
    <property type="entry name" value="3-OXOACYL-[ACYL-CARRIER-PROTEIN] REDUCTASE FABG"/>
    <property type="match status" value="1"/>
</dbReference>
<dbReference type="EMBL" id="FOGV01000005">
    <property type="protein sequence ID" value="SER73629.1"/>
    <property type="molecule type" value="Genomic_DNA"/>
</dbReference>
<dbReference type="Pfam" id="PF00106">
    <property type="entry name" value="adh_short"/>
    <property type="match status" value="1"/>
</dbReference>
<dbReference type="PROSITE" id="PS00061">
    <property type="entry name" value="ADH_SHORT"/>
    <property type="match status" value="1"/>
</dbReference>
<gene>
    <name evidence="5" type="ORF">SAMN05444126_1059</name>
</gene>
<comment type="caution">
    <text evidence="5">The sequence shown here is derived from an EMBL/GenBank/DDBJ whole genome shotgun (WGS) entry which is preliminary data.</text>
</comment>
<evidence type="ECO:0000259" key="4">
    <source>
        <dbReference type="SMART" id="SM00822"/>
    </source>
</evidence>
<dbReference type="Proteomes" id="UP000199318">
    <property type="component" value="Unassembled WGS sequence"/>
</dbReference>
<evidence type="ECO:0000256" key="2">
    <source>
        <dbReference type="ARBA" id="ARBA00023002"/>
    </source>
</evidence>
<dbReference type="GO" id="GO:0016491">
    <property type="term" value="F:oxidoreductase activity"/>
    <property type="evidence" value="ECO:0007669"/>
    <property type="project" value="UniProtKB-KW"/>
</dbReference>